<feature type="transmembrane region" description="Helical" evidence="1">
    <location>
        <begin position="124"/>
        <end position="140"/>
    </location>
</feature>
<sequence>MIKIIKMPFKKLFFYIIGAFTLLIPAFYNGYPLVYSDTGSYIINGMELTIPKDRPIMYGLFVRLFSFNFSLWPVIFAQSLIVFYILWRISKLAVPSISKRFFLISMALFSWFTGLGWYTSQLMPDIFTSVTLCLLVLLLFRKKYNLYENILFAVLLLFSINTHFSNYLIAIATIAILFLITRSTIIPQANKEVSFRLPLLVAILGIFIGSMTNFCIGNSFKLSQNSHVFLMGKMLDSGVLKSFLDDNCATKKYELCDCKDSLPETSRMLLWDSNSPLQKKGDWKNSEDSYNQILLDIATSPKHAFLFLYNAAFSSVTQLFQNEVGSGIVSNWYNDPTSPPYQTVSKYFPFELNQYKQSRQNTNLWDQNLDLTLINFVTFLLLIAATITLLTQFFLSKKRLQYATETQIIFTSLLIGIVVNAIVTASLANIYDRLQARVSWALIFCLFLLLAHYKTRILNTILKK</sequence>
<dbReference type="Proteomes" id="UP001460072">
    <property type="component" value="Unassembled WGS sequence"/>
</dbReference>
<evidence type="ECO:0008006" key="4">
    <source>
        <dbReference type="Google" id="ProtNLM"/>
    </source>
</evidence>
<keyword evidence="1" id="KW-0812">Transmembrane</keyword>
<feature type="transmembrane region" description="Helical" evidence="1">
    <location>
        <begin position="69"/>
        <end position="89"/>
    </location>
</feature>
<dbReference type="EMBL" id="JBCGDO010000015">
    <property type="protein sequence ID" value="MEM0543217.1"/>
    <property type="molecule type" value="Genomic_DNA"/>
</dbReference>
<feature type="transmembrane region" description="Helical" evidence="1">
    <location>
        <begin position="408"/>
        <end position="428"/>
    </location>
</feature>
<proteinExistence type="predicted"/>
<keyword evidence="1" id="KW-0472">Membrane</keyword>
<organism evidence="2 3">
    <name type="scientific">Flavobacterium aureirubrum</name>
    <dbReference type="NCBI Taxonomy" id="3133147"/>
    <lineage>
        <taxon>Bacteria</taxon>
        <taxon>Pseudomonadati</taxon>
        <taxon>Bacteroidota</taxon>
        <taxon>Flavobacteriia</taxon>
        <taxon>Flavobacteriales</taxon>
        <taxon>Flavobacteriaceae</taxon>
        <taxon>Flavobacterium</taxon>
    </lineage>
</organism>
<feature type="transmembrane region" description="Helical" evidence="1">
    <location>
        <begin position="434"/>
        <end position="453"/>
    </location>
</feature>
<evidence type="ECO:0000313" key="2">
    <source>
        <dbReference type="EMBL" id="MEM0543217.1"/>
    </source>
</evidence>
<feature type="transmembrane region" description="Helical" evidence="1">
    <location>
        <begin position="12"/>
        <end position="31"/>
    </location>
</feature>
<protein>
    <recommendedName>
        <fullName evidence="4">Transmembrane protein</fullName>
    </recommendedName>
</protein>
<reference evidence="2 3" key="1">
    <citation type="submission" date="2024-03" db="EMBL/GenBank/DDBJ databases">
        <title>Two novel species of the genus Flavobacterium exhibiting potentially degradation of complex polysaccharides.</title>
        <authorList>
            <person name="Lian X."/>
        </authorList>
    </citation>
    <scope>NUCLEOTIDE SEQUENCE [LARGE SCALE GENOMIC DNA]</scope>
    <source>
        <strain evidence="3">j3</strain>
    </source>
</reference>
<feature type="transmembrane region" description="Helical" evidence="1">
    <location>
        <begin position="373"/>
        <end position="396"/>
    </location>
</feature>
<gene>
    <name evidence="2" type="ORF">WFZ85_11370</name>
</gene>
<feature type="transmembrane region" description="Helical" evidence="1">
    <location>
        <begin position="101"/>
        <end position="118"/>
    </location>
</feature>
<keyword evidence="1" id="KW-1133">Transmembrane helix</keyword>
<feature type="transmembrane region" description="Helical" evidence="1">
    <location>
        <begin position="145"/>
        <end position="161"/>
    </location>
</feature>
<evidence type="ECO:0000256" key="1">
    <source>
        <dbReference type="SAM" id="Phobius"/>
    </source>
</evidence>
<accession>A0ABU9N8Z8</accession>
<feature type="transmembrane region" description="Helical" evidence="1">
    <location>
        <begin position="197"/>
        <end position="220"/>
    </location>
</feature>
<comment type="caution">
    <text evidence="2">The sequence shown here is derived from an EMBL/GenBank/DDBJ whole genome shotgun (WGS) entry which is preliminary data.</text>
</comment>
<evidence type="ECO:0000313" key="3">
    <source>
        <dbReference type="Proteomes" id="UP001460072"/>
    </source>
</evidence>
<name>A0ABU9N8Z8_9FLAO</name>
<keyword evidence="3" id="KW-1185">Reference proteome</keyword>
<feature type="transmembrane region" description="Helical" evidence="1">
    <location>
        <begin position="167"/>
        <end position="185"/>
    </location>
</feature>
<dbReference type="RefSeq" id="WP_342696413.1">
    <property type="nucleotide sequence ID" value="NZ_JBCGDO010000015.1"/>
</dbReference>